<dbReference type="RefSeq" id="WP_188364899.1">
    <property type="nucleotide sequence ID" value="NZ_BMEO01000004.1"/>
</dbReference>
<protein>
    <submittedName>
        <fullName evidence="1">Uncharacterized protein</fullName>
    </submittedName>
</protein>
<evidence type="ECO:0000313" key="2">
    <source>
        <dbReference type="Proteomes" id="UP000605253"/>
    </source>
</evidence>
<comment type="caution">
    <text evidence="1">The sequence shown here is derived from an EMBL/GenBank/DDBJ whole genome shotgun (WGS) entry which is preliminary data.</text>
</comment>
<name>A0A917CP97_9GAMM</name>
<keyword evidence="2" id="KW-1185">Reference proteome</keyword>
<sequence length="144" mass="16406">MSNTQSPKTMSYRICRTDNIKHLNGVITLVDFEDGTGIASVYVSETRGKNPVWHVSAELIEYSQADKHWFTPEPHERFNHEKQMWYFAELNNGERPSNNIGENGGDNGQKYNHYIRYDFRSINSITPKEAFQEDGTGTGGNSGE</sequence>
<accession>A0A917CP97</accession>
<organism evidence="1 2">
    <name type="scientific">Marinicella pacifica</name>
    <dbReference type="NCBI Taxonomy" id="1171543"/>
    <lineage>
        <taxon>Bacteria</taxon>
        <taxon>Pseudomonadati</taxon>
        <taxon>Pseudomonadota</taxon>
        <taxon>Gammaproteobacteria</taxon>
        <taxon>Lysobacterales</taxon>
        <taxon>Marinicellaceae</taxon>
        <taxon>Marinicella</taxon>
    </lineage>
</organism>
<reference evidence="1" key="1">
    <citation type="journal article" date="2014" name="Int. J. Syst. Evol. Microbiol.">
        <title>Complete genome sequence of Corynebacterium casei LMG S-19264T (=DSM 44701T), isolated from a smear-ripened cheese.</title>
        <authorList>
            <consortium name="US DOE Joint Genome Institute (JGI-PGF)"/>
            <person name="Walter F."/>
            <person name="Albersmeier A."/>
            <person name="Kalinowski J."/>
            <person name="Ruckert C."/>
        </authorList>
    </citation>
    <scope>NUCLEOTIDE SEQUENCE</scope>
    <source>
        <strain evidence="1">CGMCC 1.12181</strain>
    </source>
</reference>
<dbReference type="AlphaFoldDB" id="A0A917CP97"/>
<dbReference type="Proteomes" id="UP000605253">
    <property type="component" value="Unassembled WGS sequence"/>
</dbReference>
<dbReference type="EMBL" id="BMEO01000004">
    <property type="protein sequence ID" value="GGF93235.1"/>
    <property type="molecule type" value="Genomic_DNA"/>
</dbReference>
<gene>
    <name evidence="1" type="ORF">GCM10011365_13100</name>
</gene>
<proteinExistence type="predicted"/>
<reference evidence="1" key="2">
    <citation type="submission" date="2020-09" db="EMBL/GenBank/DDBJ databases">
        <authorList>
            <person name="Sun Q."/>
            <person name="Zhou Y."/>
        </authorList>
    </citation>
    <scope>NUCLEOTIDE SEQUENCE</scope>
    <source>
        <strain evidence="1">CGMCC 1.12181</strain>
    </source>
</reference>
<evidence type="ECO:0000313" key="1">
    <source>
        <dbReference type="EMBL" id="GGF93235.1"/>
    </source>
</evidence>